<accession>A0A367RLI7</accession>
<dbReference type="AlphaFoldDB" id="A0A367RLI7"/>
<gene>
    <name evidence="2" type="ORF">A6769_15815</name>
</gene>
<evidence type="ECO:0000256" key="1">
    <source>
        <dbReference type="SAM" id="Coils"/>
    </source>
</evidence>
<organism evidence="2 3">
    <name type="scientific">Nostoc punctiforme NIES-2108</name>
    <dbReference type="NCBI Taxonomy" id="1356359"/>
    <lineage>
        <taxon>Bacteria</taxon>
        <taxon>Bacillati</taxon>
        <taxon>Cyanobacteriota</taxon>
        <taxon>Cyanophyceae</taxon>
        <taxon>Nostocales</taxon>
        <taxon>Nostocaceae</taxon>
        <taxon>Nostoc</taxon>
    </lineage>
</organism>
<dbReference type="Proteomes" id="UP000252085">
    <property type="component" value="Unassembled WGS sequence"/>
</dbReference>
<evidence type="ECO:0008006" key="4">
    <source>
        <dbReference type="Google" id="ProtNLM"/>
    </source>
</evidence>
<feature type="coiled-coil region" evidence="1">
    <location>
        <begin position="36"/>
        <end position="80"/>
    </location>
</feature>
<comment type="caution">
    <text evidence="2">The sequence shown here is derived from an EMBL/GenBank/DDBJ whole genome shotgun (WGS) entry which is preliminary data.</text>
</comment>
<protein>
    <recommendedName>
        <fullName evidence="4">ATPase involved in DNA repair</fullName>
    </recommendedName>
</protein>
<reference evidence="2 3" key="1">
    <citation type="submission" date="2016-04" db="EMBL/GenBank/DDBJ databases">
        <authorList>
            <person name="Evans L.H."/>
            <person name="Alamgir A."/>
            <person name="Owens N."/>
            <person name="Weber N.D."/>
            <person name="Virtaneva K."/>
            <person name="Barbian K."/>
            <person name="Babar A."/>
            <person name="Rosenke K."/>
        </authorList>
    </citation>
    <scope>NUCLEOTIDE SEQUENCE [LARGE SCALE GENOMIC DNA]</scope>
    <source>
        <strain evidence="2">NIES-2108</strain>
    </source>
</reference>
<proteinExistence type="predicted"/>
<evidence type="ECO:0000313" key="2">
    <source>
        <dbReference type="EMBL" id="RCJ36590.1"/>
    </source>
</evidence>
<dbReference type="EMBL" id="LXQE01000148">
    <property type="protein sequence ID" value="RCJ36590.1"/>
    <property type="molecule type" value="Genomic_DNA"/>
</dbReference>
<evidence type="ECO:0000313" key="3">
    <source>
        <dbReference type="Proteomes" id="UP000252085"/>
    </source>
</evidence>
<keyword evidence="1" id="KW-0175">Coiled coil</keyword>
<sequence>MARLKRSSTVLDKATLRISGMRSISETLEFDDSLNLAEYERRIQTLQTKLSSYNTMLSTVDEAVGQIQLLEQDLRSYSEKMLMSVATRYGKNSLQYMQAGGKPRKSSKRSVGNTALKTAPTMTIAAVMTPNTEKAMTNGNGTKALIK</sequence>
<name>A0A367RLI7_NOSPU</name>